<keyword evidence="4" id="KW-1185">Reference proteome</keyword>
<dbReference type="Gene3D" id="3.90.79.10">
    <property type="entry name" value="Nucleoside Triphosphate Pyrophosphohydrolase"/>
    <property type="match status" value="1"/>
</dbReference>
<proteinExistence type="predicted"/>
<dbReference type="InterPro" id="IPR000086">
    <property type="entry name" value="NUDIX_hydrolase_dom"/>
</dbReference>
<dbReference type="RefSeq" id="WP_045253129.1">
    <property type="nucleotide sequence ID" value="NZ_CP031425.1"/>
</dbReference>
<protein>
    <submittedName>
        <fullName evidence="3">Nucleoside triphosphatase NudI</fullName>
    </submittedName>
</protein>
<dbReference type="CDD" id="cd04688">
    <property type="entry name" value="NUDIX_Hydrolase"/>
    <property type="match status" value="1"/>
</dbReference>
<feature type="domain" description="Nudix hydrolase" evidence="2">
    <location>
        <begin position="2"/>
        <end position="140"/>
    </location>
</feature>
<dbReference type="GO" id="GO:0016787">
    <property type="term" value="F:hydrolase activity"/>
    <property type="evidence" value="ECO:0007669"/>
    <property type="project" value="UniProtKB-KW"/>
</dbReference>
<dbReference type="PANTHER" id="PTHR43736:SF2">
    <property type="entry name" value="MUTT_NUDIX FAMILY PROTEIN"/>
    <property type="match status" value="1"/>
</dbReference>
<evidence type="ECO:0000313" key="3">
    <source>
        <dbReference type="EMBL" id="KJL24355.1"/>
    </source>
</evidence>
<dbReference type="Proteomes" id="UP000033572">
    <property type="component" value="Unassembled WGS sequence"/>
</dbReference>
<evidence type="ECO:0000313" key="4">
    <source>
        <dbReference type="Proteomes" id="UP000033572"/>
    </source>
</evidence>
<evidence type="ECO:0000256" key="1">
    <source>
        <dbReference type="ARBA" id="ARBA00022801"/>
    </source>
</evidence>
<dbReference type="SUPFAM" id="SSF55811">
    <property type="entry name" value="Nudix"/>
    <property type="match status" value="1"/>
</dbReference>
<reference evidence="3 4" key="1">
    <citation type="submission" date="2015-02" db="EMBL/GenBank/DDBJ databases">
        <title>Draft genome sequences of ten Microbacterium spp. with emphasis on heavy metal contaminated environments.</title>
        <authorList>
            <person name="Corretto E."/>
        </authorList>
    </citation>
    <scope>NUCLEOTIDE SEQUENCE [LARGE SCALE GENOMIC DNA]</scope>
    <source>
        <strain evidence="3 4">DSM 12966</strain>
    </source>
</reference>
<dbReference type="EMBL" id="JYIU01000032">
    <property type="protein sequence ID" value="KJL24355.1"/>
    <property type="molecule type" value="Genomic_DNA"/>
</dbReference>
<name>A0A0F0KW82_9MICO</name>
<dbReference type="GeneID" id="94443710"/>
<dbReference type="PANTHER" id="PTHR43736">
    <property type="entry name" value="ADP-RIBOSE PYROPHOSPHATASE"/>
    <property type="match status" value="1"/>
</dbReference>
<keyword evidence="1" id="KW-0378">Hydrolase</keyword>
<accession>A0A0F0KW82</accession>
<dbReference type="PROSITE" id="PS51462">
    <property type="entry name" value="NUDIX"/>
    <property type="match status" value="1"/>
</dbReference>
<sequence>MPAIRNIAVGLPVKQGHVLALSGTDRSRGLDFLRAIGGGIEFGERAEEALHREFREELDITLQAVELLGVRDNIFTYEGVPGHEIAHIYAVRSIELDEVPLDAELHVLDEGSPVRWVPIAEVRDGRRPLFPDGATELLLSLAAS</sequence>
<gene>
    <name evidence="3" type="primary">nudI</name>
    <name evidence="3" type="ORF">RN50_00704</name>
</gene>
<dbReference type="PROSITE" id="PS00893">
    <property type="entry name" value="NUDIX_BOX"/>
    <property type="match status" value="1"/>
</dbReference>
<dbReference type="AlphaFoldDB" id="A0A0F0KW82"/>
<dbReference type="KEGG" id="mfol:DXT68_04860"/>
<comment type="caution">
    <text evidence="3">The sequence shown here is derived from an EMBL/GenBank/DDBJ whole genome shotgun (WGS) entry which is preliminary data.</text>
</comment>
<dbReference type="InterPro" id="IPR020084">
    <property type="entry name" value="NUDIX_hydrolase_CS"/>
</dbReference>
<dbReference type="InterPro" id="IPR015797">
    <property type="entry name" value="NUDIX_hydrolase-like_dom_sf"/>
</dbReference>
<evidence type="ECO:0000259" key="2">
    <source>
        <dbReference type="PROSITE" id="PS51462"/>
    </source>
</evidence>
<dbReference type="Pfam" id="PF00293">
    <property type="entry name" value="NUDIX"/>
    <property type="match status" value="1"/>
</dbReference>
<dbReference type="PATRIC" id="fig|104336.4.peg.725"/>
<organism evidence="3 4">
    <name type="scientific">Microbacterium foliorum</name>
    <dbReference type="NCBI Taxonomy" id="104336"/>
    <lineage>
        <taxon>Bacteria</taxon>
        <taxon>Bacillati</taxon>
        <taxon>Actinomycetota</taxon>
        <taxon>Actinomycetes</taxon>
        <taxon>Micrococcales</taxon>
        <taxon>Microbacteriaceae</taxon>
        <taxon>Microbacterium</taxon>
    </lineage>
</organism>